<evidence type="ECO:0000256" key="4">
    <source>
        <dbReference type="ARBA" id="ARBA00051722"/>
    </source>
</evidence>
<comment type="caution">
    <text evidence="6">The sequence shown here is derived from an EMBL/GenBank/DDBJ whole genome shotgun (WGS) entry which is preliminary data.</text>
</comment>
<protein>
    <recommendedName>
        <fullName evidence="5">Tyrosine-protein phosphatase</fullName>
        <ecNumber evidence="5">3.1.3.48</ecNumber>
    </recommendedName>
</protein>
<organism evidence="6 7">
    <name type="scientific">Levilactobacillus tujiorum</name>
    <dbReference type="NCBI Taxonomy" id="2912243"/>
    <lineage>
        <taxon>Bacteria</taxon>
        <taxon>Bacillati</taxon>
        <taxon>Bacillota</taxon>
        <taxon>Bacilli</taxon>
        <taxon>Lactobacillales</taxon>
        <taxon>Lactobacillaceae</taxon>
        <taxon>Levilactobacillus</taxon>
    </lineage>
</organism>
<keyword evidence="2 5" id="KW-0378">Hydrolase</keyword>
<dbReference type="Gene3D" id="3.20.20.140">
    <property type="entry name" value="Metal-dependent hydrolases"/>
    <property type="match status" value="1"/>
</dbReference>
<evidence type="ECO:0000256" key="1">
    <source>
        <dbReference type="ARBA" id="ARBA00005750"/>
    </source>
</evidence>
<sequence length="259" mass="28976">MGLIDLHCHILPGVDDGSKDMKMSLAMARVAVKQGISHILVTPHHMDGRYLNHRQDVIARTTAFQSALDDAKIPLTVFPGQEVHLTGDLLKAVAADDILFMDEGNRYLLLELPHSGIPEYTGNVIFELKLRNITPVIAHPERNHGIQRNPARLYDLVKMGCLTQLTSGSYLGIFGDDVERLTEKIICSNLGFVLASDAHNFAGRRFLMAAAFDKLARQFGENRARQFNENAKAMINGENVAMPELREISAAKRRKFWLF</sequence>
<dbReference type="Pfam" id="PF19567">
    <property type="entry name" value="CpsB_CapC"/>
    <property type="match status" value="1"/>
</dbReference>
<keyword evidence="7" id="KW-1185">Reference proteome</keyword>
<keyword evidence="3 5" id="KW-0904">Protein phosphatase</keyword>
<dbReference type="RefSeq" id="WP_168848765.1">
    <property type="nucleotide sequence ID" value="NZ_JAAVSD010000002.1"/>
</dbReference>
<dbReference type="SUPFAM" id="SSF89550">
    <property type="entry name" value="PHP domain-like"/>
    <property type="match status" value="1"/>
</dbReference>
<gene>
    <name evidence="6" type="ORF">HEQ44_00985</name>
</gene>
<dbReference type="EC" id="3.1.3.48" evidence="5"/>
<evidence type="ECO:0000313" key="7">
    <source>
        <dbReference type="Proteomes" id="UP000707477"/>
    </source>
</evidence>
<proteinExistence type="inferred from homology"/>
<evidence type="ECO:0000256" key="2">
    <source>
        <dbReference type="ARBA" id="ARBA00022801"/>
    </source>
</evidence>
<dbReference type="EMBL" id="JAAVSD010000002">
    <property type="protein sequence ID" value="NLR28760.1"/>
    <property type="molecule type" value="Genomic_DNA"/>
</dbReference>
<dbReference type="Proteomes" id="UP000707477">
    <property type="component" value="Unassembled WGS sequence"/>
</dbReference>
<dbReference type="InterPro" id="IPR016667">
    <property type="entry name" value="Caps_polysacc_synth_CpsB/CapC"/>
</dbReference>
<evidence type="ECO:0000256" key="3">
    <source>
        <dbReference type="ARBA" id="ARBA00022912"/>
    </source>
</evidence>
<comment type="catalytic activity">
    <reaction evidence="4 5">
        <text>O-phospho-L-tyrosyl-[protein] + H2O = L-tyrosyl-[protein] + phosphate</text>
        <dbReference type="Rhea" id="RHEA:10684"/>
        <dbReference type="Rhea" id="RHEA-COMP:10136"/>
        <dbReference type="Rhea" id="RHEA-COMP:20101"/>
        <dbReference type="ChEBI" id="CHEBI:15377"/>
        <dbReference type="ChEBI" id="CHEBI:43474"/>
        <dbReference type="ChEBI" id="CHEBI:46858"/>
        <dbReference type="ChEBI" id="CHEBI:61978"/>
        <dbReference type="EC" id="3.1.3.48"/>
    </reaction>
</comment>
<dbReference type="PANTHER" id="PTHR39181:SF1">
    <property type="entry name" value="TYROSINE-PROTEIN PHOSPHATASE YWQE"/>
    <property type="match status" value="1"/>
</dbReference>
<dbReference type="PANTHER" id="PTHR39181">
    <property type="entry name" value="TYROSINE-PROTEIN PHOSPHATASE YWQE"/>
    <property type="match status" value="1"/>
</dbReference>
<comment type="similarity">
    <text evidence="1 5">Belongs to the metallo-dependent hydrolases superfamily. CpsB/CapC family.</text>
</comment>
<evidence type="ECO:0000256" key="5">
    <source>
        <dbReference type="PIRNR" id="PIRNR016557"/>
    </source>
</evidence>
<name>A0ABX1L6P7_9LACO</name>
<reference evidence="6 7" key="1">
    <citation type="submission" date="2020-03" db="EMBL/GenBank/DDBJ databases">
        <authorList>
            <person name="Zhang Z."/>
            <person name="Guo Z."/>
            <person name="Hou Q."/>
            <person name="Shen X."/>
        </authorList>
    </citation>
    <scope>NUCLEOTIDE SEQUENCE [LARGE SCALE GENOMIC DNA]</scope>
    <source>
        <strain evidence="6 7">HBUAS51329</strain>
    </source>
</reference>
<dbReference type="PIRSF" id="PIRSF016557">
    <property type="entry name" value="Caps_synth_CpsB"/>
    <property type="match status" value="1"/>
</dbReference>
<evidence type="ECO:0000313" key="6">
    <source>
        <dbReference type="EMBL" id="NLR28760.1"/>
    </source>
</evidence>
<accession>A0ABX1L6P7</accession>
<dbReference type="InterPro" id="IPR016195">
    <property type="entry name" value="Pol/histidinol_Pase-like"/>
</dbReference>